<dbReference type="InterPro" id="IPR006028">
    <property type="entry name" value="GABAA/Glycine_rcpt"/>
</dbReference>
<evidence type="ECO:0000313" key="4">
    <source>
        <dbReference type="Proteomes" id="UP000050794"/>
    </source>
</evidence>
<dbReference type="GO" id="GO:0005230">
    <property type="term" value="F:extracellular ligand-gated monoatomic ion channel activity"/>
    <property type="evidence" value="ECO:0007669"/>
    <property type="project" value="UniProtKB-ARBA"/>
</dbReference>
<evidence type="ECO:0000259" key="2">
    <source>
        <dbReference type="Pfam" id="PF02932"/>
    </source>
</evidence>
<dbReference type="WBParaSite" id="TCNE_0001505801-mRNA-1">
    <property type="protein sequence ID" value="TCNE_0001505801-mRNA-1"/>
    <property type="gene ID" value="TCNE_0001505801"/>
</dbReference>
<dbReference type="EMBL" id="UYWY01022607">
    <property type="protein sequence ID" value="VDM46379.1"/>
    <property type="molecule type" value="Genomic_DNA"/>
</dbReference>
<dbReference type="SUPFAM" id="SSF90112">
    <property type="entry name" value="Neurotransmitter-gated ion-channel transmembrane pore"/>
    <property type="match status" value="1"/>
</dbReference>
<dbReference type="Proteomes" id="UP000050794">
    <property type="component" value="Unassembled WGS sequence"/>
</dbReference>
<feature type="transmembrane region" description="Helical" evidence="1">
    <location>
        <begin position="79"/>
        <end position="105"/>
    </location>
</feature>
<dbReference type="GO" id="GO:0004888">
    <property type="term" value="F:transmembrane signaling receptor activity"/>
    <property type="evidence" value="ECO:0007669"/>
    <property type="project" value="InterPro"/>
</dbReference>
<gene>
    <name evidence="3" type="ORF">TCNE_LOCUS15058</name>
</gene>
<protein>
    <submittedName>
        <fullName evidence="5">Neur_chan_memb domain-containing protein</fullName>
    </submittedName>
</protein>
<dbReference type="InterPro" id="IPR036719">
    <property type="entry name" value="Neuro-gated_channel_TM_sf"/>
</dbReference>
<dbReference type="CDD" id="cd19049">
    <property type="entry name" value="LGIC_TM_anion"/>
    <property type="match status" value="1"/>
</dbReference>
<evidence type="ECO:0000313" key="5">
    <source>
        <dbReference type="WBParaSite" id="TCNE_0001505801-mRNA-1"/>
    </source>
</evidence>
<keyword evidence="1" id="KW-1133">Transmembrane helix</keyword>
<dbReference type="AlphaFoldDB" id="A0A183V2T8"/>
<reference evidence="3 4" key="2">
    <citation type="submission" date="2018-11" db="EMBL/GenBank/DDBJ databases">
        <authorList>
            <consortium name="Pathogen Informatics"/>
        </authorList>
    </citation>
    <scope>NUCLEOTIDE SEQUENCE [LARGE SCALE GENOMIC DNA]</scope>
</reference>
<evidence type="ECO:0000313" key="3">
    <source>
        <dbReference type="EMBL" id="VDM46379.1"/>
    </source>
</evidence>
<feature type="transmembrane region" description="Helical" evidence="1">
    <location>
        <begin position="16"/>
        <end position="38"/>
    </location>
</feature>
<feature type="transmembrane region" description="Helical" evidence="1">
    <location>
        <begin position="45"/>
        <end position="64"/>
    </location>
</feature>
<keyword evidence="4" id="KW-1185">Reference proteome</keyword>
<dbReference type="Pfam" id="PF02932">
    <property type="entry name" value="Neur_chan_memb"/>
    <property type="match status" value="1"/>
</dbReference>
<feature type="domain" description="Neurotransmitter-gated ion-channel transmembrane" evidence="2">
    <location>
        <begin position="21"/>
        <end position="103"/>
    </location>
</feature>
<evidence type="ECO:0000256" key="1">
    <source>
        <dbReference type="SAM" id="Phobius"/>
    </source>
</evidence>
<feature type="transmembrane region" description="Helical" evidence="1">
    <location>
        <begin position="188"/>
        <end position="209"/>
    </location>
</feature>
<organism evidence="4 5">
    <name type="scientific">Toxocara canis</name>
    <name type="common">Canine roundworm</name>
    <dbReference type="NCBI Taxonomy" id="6265"/>
    <lineage>
        <taxon>Eukaryota</taxon>
        <taxon>Metazoa</taxon>
        <taxon>Ecdysozoa</taxon>
        <taxon>Nematoda</taxon>
        <taxon>Chromadorea</taxon>
        <taxon>Rhabditida</taxon>
        <taxon>Spirurina</taxon>
        <taxon>Ascaridomorpha</taxon>
        <taxon>Ascaridoidea</taxon>
        <taxon>Toxocaridae</taxon>
        <taxon>Toxocara</taxon>
    </lineage>
</organism>
<dbReference type="InterPro" id="IPR006029">
    <property type="entry name" value="Neurotrans-gated_channel_TM"/>
</dbReference>
<keyword evidence="1" id="KW-0472">Membrane</keyword>
<dbReference type="Gene3D" id="1.20.58.390">
    <property type="entry name" value="Neurotransmitter-gated ion-channel transmembrane domain"/>
    <property type="match status" value="1"/>
</dbReference>
<dbReference type="PANTHER" id="PTHR18945">
    <property type="entry name" value="NEUROTRANSMITTER GATED ION CHANNEL"/>
    <property type="match status" value="1"/>
</dbReference>
<sequence length="217" mass="25168">MSILKVYFKLQRQQGFYILQIYTPCTLIVVMSWVSFWINKEASPARVALGIMTVLSMSTLGFGSRSDLPKVSHSTALDIYIISCFGFVFAALVEYAIINYAYIWYIRKKMAKMRIFSASLMGARQQTLQGSISINTKARPWYKRIFNRKQEHHSVFYRMAVKAAKAKQKLRMKDPAYVVNRIDSASKIVFPTLYILFNIAYWVAFLYYIPDEINSLI</sequence>
<dbReference type="PRINTS" id="PR00253">
    <property type="entry name" value="GABAARECEPTR"/>
</dbReference>
<proteinExistence type="predicted"/>
<name>A0A183V2T8_TOXCA</name>
<dbReference type="InterPro" id="IPR038050">
    <property type="entry name" value="Neuro_actylchol_rec"/>
</dbReference>
<accession>A0A183V2T8</accession>
<dbReference type="InterPro" id="IPR006201">
    <property type="entry name" value="Neur_channel"/>
</dbReference>
<keyword evidence="1" id="KW-0812">Transmembrane</keyword>
<reference evidence="5" key="1">
    <citation type="submission" date="2016-06" db="UniProtKB">
        <authorList>
            <consortium name="WormBaseParasite"/>
        </authorList>
    </citation>
    <scope>IDENTIFICATION</scope>
</reference>
<dbReference type="GO" id="GO:0016020">
    <property type="term" value="C:membrane"/>
    <property type="evidence" value="ECO:0007669"/>
    <property type="project" value="InterPro"/>
</dbReference>